<keyword evidence="4" id="KW-1185">Reference proteome</keyword>
<accession>A0AAD3SRB8</accession>
<gene>
    <name evidence="3" type="ORF">Nepgr_017270</name>
</gene>
<feature type="region of interest" description="Disordered" evidence="2">
    <location>
        <begin position="142"/>
        <end position="181"/>
    </location>
</feature>
<feature type="compositionally biased region" description="Low complexity" evidence="2">
    <location>
        <begin position="145"/>
        <end position="181"/>
    </location>
</feature>
<evidence type="ECO:0000256" key="2">
    <source>
        <dbReference type="SAM" id="MobiDB-lite"/>
    </source>
</evidence>
<feature type="compositionally biased region" description="Basic and acidic residues" evidence="2">
    <location>
        <begin position="7"/>
        <end position="51"/>
    </location>
</feature>
<dbReference type="AlphaFoldDB" id="A0AAD3SRB8"/>
<feature type="region of interest" description="Disordered" evidence="2">
    <location>
        <begin position="1"/>
        <end position="52"/>
    </location>
</feature>
<sequence length="181" mass="19041">MVAPSVVHEEPLAEEGARTSRSVDGRTGAEDHAKEVAAEMPEEPKVPKDENTLGSSFVAKMASDLGTIITEVAQTYAEVEASRAFTEANKRLEAELAATKEKIASLEDTLRLQQVMRLLNPCFPMTVLNPQNTSATCSEDLYGFSGRAFSSPPRPGSSSDPRSPGQSGSSGQAGPSGSQGA</sequence>
<protein>
    <submittedName>
        <fullName evidence="3">Uncharacterized protein</fullName>
    </submittedName>
</protein>
<evidence type="ECO:0000256" key="1">
    <source>
        <dbReference type="SAM" id="Coils"/>
    </source>
</evidence>
<evidence type="ECO:0000313" key="3">
    <source>
        <dbReference type="EMBL" id="GMH15429.1"/>
    </source>
</evidence>
<comment type="caution">
    <text evidence="3">The sequence shown here is derived from an EMBL/GenBank/DDBJ whole genome shotgun (WGS) entry which is preliminary data.</text>
</comment>
<feature type="coiled-coil region" evidence="1">
    <location>
        <begin position="82"/>
        <end position="109"/>
    </location>
</feature>
<keyword evidence="1" id="KW-0175">Coiled coil</keyword>
<reference evidence="3" key="1">
    <citation type="submission" date="2023-05" db="EMBL/GenBank/DDBJ databases">
        <title>Nepenthes gracilis genome sequencing.</title>
        <authorList>
            <person name="Fukushima K."/>
        </authorList>
    </citation>
    <scope>NUCLEOTIDE SEQUENCE</scope>
    <source>
        <strain evidence="3">SING2019-196</strain>
    </source>
</reference>
<organism evidence="3 4">
    <name type="scientific">Nepenthes gracilis</name>
    <name type="common">Slender pitcher plant</name>
    <dbReference type="NCBI Taxonomy" id="150966"/>
    <lineage>
        <taxon>Eukaryota</taxon>
        <taxon>Viridiplantae</taxon>
        <taxon>Streptophyta</taxon>
        <taxon>Embryophyta</taxon>
        <taxon>Tracheophyta</taxon>
        <taxon>Spermatophyta</taxon>
        <taxon>Magnoliopsida</taxon>
        <taxon>eudicotyledons</taxon>
        <taxon>Gunneridae</taxon>
        <taxon>Pentapetalae</taxon>
        <taxon>Caryophyllales</taxon>
        <taxon>Nepenthaceae</taxon>
        <taxon>Nepenthes</taxon>
    </lineage>
</organism>
<dbReference type="EMBL" id="BSYO01000015">
    <property type="protein sequence ID" value="GMH15429.1"/>
    <property type="molecule type" value="Genomic_DNA"/>
</dbReference>
<evidence type="ECO:0000313" key="4">
    <source>
        <dbReference type="Proteomes" id="UP001279734"/>
    </source>
</evidence>
<dbReference type="Proteomes" id="UP001279734">
    <property type="component" value="Unassembled WGS sequence"/>
</dbReference>
<name>A0AAD3SRB8_NEPGR</name>
<proteinExistence type="predicted"/>